<name>A0AA39ZTI9_9PEZI</name>
<feature type="domain" description="DUF7924" evidence="4">
    <location>
        <begin position="65"/>
        <end position="152"/>
    </location>
</feature>
<evidence type="ECO:0000313" key="6">
    <source>
        <dbReference type="Proteomes" id="UP001172101"/>
    </source>
</evidence>
<keyword evidence="3" id="KW-0067">ATP-binding</keyword>
<dbReference type="GO" id="GO:0140662">
    <property type="term" value="F:ATP-dependent protein folding chaperone"/>
    <property type="evidence" value="ECO:0007669"/>
    <property type="project" value="InterPro"/>
</dbReference>
<dbReference type="Gene3D" id="3.30.30.30">
    <property type="match status" value="1"/>
</dbReference>
<dbReference type="Gene3D" id="3.30.420.40">
    <property type="match status" value="2"/>
</dbReference>
<dbReference type="GeneID" id="85331377"/>
<dbReference type="SUPFAM" id="SSF53067">
    <property type="entry name" value="Actin-like ATPase domain"/>
    <property type="match status" value="1"/>
</dbReference>
<proteinExistence type="inferred from homology"/>
<evidence type="ECO:0000313" key="5">
    <source>
        <dbReference type="EMBL" id="KAK0703378.1"/>
    </source>
</evidence>
<dbReference type="Pfam" id="PF00012">
    <property type="entry name" value="HSP70"/>
    <property type="match status" value="1"/>
</dbReference>
<keyword evidence="6" id="KW-1185">Reference proteome</keyword>
<evidence type="ECO:0000259" key="4">
    <source>
        <dbReference type="Pfam" id="PF25545"/>
    </source>
</evidence>
<dbReference type="PANTHER" id="PTHR42470:SF2">
    <property type="match status" value="1"/>
</dbReference>
<dbReference type="Pfam" id="PF25545">
    <property type="entry name" value="DUF7924"/>
    <property type="match status" value="1"/>
</dbReference>
<sequence length="283" mass="30634">MDKSDLGVTNTSKKLCHTLLGKKQTIPRDSLFRDDIFESTCRVMEDKNEAIVIRDIIRDITPLIPDYSVGFRREAFTEDRLSKLSPFIGDWISGDWISGDLSFLMATYLMYFPFLTCEVKYGAAALDTADRQNAHSMTIAARAVIELFEDVDGTVASTVEDKAREDGKPSTLPVSEVSTGYIRRLVTAAASEHLGNKVISAVVTVPTNFTDKQKAALVAAANAADLEVLQLISEPVAAVLAHDARPEAEIKDKIVVAAELGGTRSDVAVVASRGGLGLRGLTT</sequence>
<accession>A0AA39ZTI9</accession>
<dbReference type="InterPro" id="IPR043129">
    <property type="entry name" value="ATPase_NBD"/>
</dbReference>
<dbReference type="InterPro" id="IPR013126">
    <property type="entry name" value="Hsp_70_fam"/>
</dbReference>
<evidence type="ECO:0000256" key="2">
    <source>
        <dbReference type="ARBA" id="ARBA00022741"/>
    </source>
</evidence>
<organism evidence="5 6">
    <name type="scientific">Lasiosphaeria miniovina</name>
    <dbReference type="NCBI Taxonomy" id="1954250"/>
    <lineage>
        <taxon>Eukaryota</taxon>
        <taxon>Fungi</taxon>
        <taxon>Dikarya</taxon>
        <taxon>Ascomycota</taxon>
        <taxon>Pezizomycotina</taxon>
        <taxon>Sordariomycetes</taxon>
        <taxon>Sordariomycetidae</taxon>
        <taxon>Sordariales</taxon>
        <taxon>Lasiosphaeriaceae</taxon>
        <taxon>Lasiosphaeria</taxon>
    </lineage>
</organism>
<dbReference type="EMBL" id="JAUIRO010000008">
    <property type="protein sequence ID" value="KAK0703378.1"/>
    <property type="molecule type" value="Genomic_DNA"/>
</dbReference>
<keyword evidence="2" id="KW-0547">Nucleotide-binding</keyword>
<evidence type="ECO:0000256" key="3">
    <source>
        <dbReference type="ARBA" id="ARBA00022840"/>
    </source>
</evidence>
<reference evidence="5" key="1">
    <citation type="submission" date="2023-06" db="EMBL/GenBank/DDBJ databases">
        <title>Genome-scale phylogeny and comparative genomics of the fungal order Sordariales.</title>
        <authorList>
            <consortium name="Lawrence Berkeley National Laboratory"/>
            <person name="Hensen N."/>
            <person name="Bonometti L."/>
            <person name="Westerberg I."/>
            <person name="Brannstrom I.O."/>
            <person name="Guillou S."/>
            <person name="Cros-Aarteil S."/>
            <person name="Calhoun S."/>
            <person name="Haridas S."/>
            <person name="Kuo A."/>
            <person name="Mondo S."/>
            <person name="Pangilinan J."/>
            <person name="Riley R."/>
            <person name="LaButti K."/>
            <person name="Andreopoulos B."/>
            <person name="Lipzen A."/>
            <person name="Chen C."/>
            <person name="Yanf M."/>
            <person name="Daum C."/>
            <person name="Ng V."/>
            <person name="Clum A."/>
            <person name="Steindorff A."/>
            <person name="Ohm R."/>
            <person name="Martin F."/>
            <person name="Silar P."/>
            <person name="Natvig D."/>
            <person name="Lalanne C."/>
            <person name="Gautier V."/>
            <person name="Ament-velasquez S.L."/>
            <person name="Kruys A."/>
            <person name="Hutchinson M.I."/>
            <person name="Powell A.J."/>
            <person name="Barry K."/>
            <person name="Miller A.N."/>
            <person name="Grigoriev I.V."/>
            <person name="Debuchy R."/>
            <person name="Gladieux P."/>
            <person name="Thoren M.H."/>
            <person name="Johannesson H."/>
        </authorList>
    </citation>
    <scope>NUCLEOTIDE SEQUENCE</scope>
    <source>
        <strain evidence="5">SMH2392-1A</strain>
    </source>
</reference>
<dbReference type="InterPro" id="IPR057684">
    <property type="entry name" value="DUF7924"/>
</dbReference>
<evidence type="ECO:0000256" key="1">
    <source>
        <dbReference type="ARBA" id="ARBA00007381"/>
    </source>
</evidence>
<gene>
    <name evidence="5" type="ORF">B0T26DRAFT_876376</name>
</gene>
<dbReference type="PANTHER" id="PTHR42470">
    <property type="entry name" value="VAST DOMAIN-CONTAINING PROTEIN"/>
    <property type="match status" value="1"/>
</dbReference>
<dbReference type="FunFam" id="3.30.420.40:FF:000028">
    <property type="entry name" value="heat shock 70 kDa protein-like"/>
    <property type="match status" value="1"/>
</dbReference>
<dbReference type="RefSeq" id="XP_060290237.1">
    <property type="nucleotide sequence ID" value="XM_060448107.1"/>
</dbReference>
<comment type="similarity">
    <text evidence="1">Belongs to the heat shock protein 70 family.</text>
</comment>
<protein>
    <submittedName>
        <fullName evidence="5">Hsp70 protein-domain-containing protein</fullName>
    </submittedName>
</protein>
<comment type="caution">
    <text evidence="5">The sequence shown here is derived from an EMBL/GenBank/DDBJ whole genome shotgun (WGS) entry which is preliminary data.</text>
</comment>
<dbReference type="AlphaFoldDB" id="A0AA39ZTI9"/>
<dbReference type="Proteomes" id="UP001172101">
    <property type="component" value="Unassembled WGS sequence"/>
</dbReference>
<dbReference type="GO" id="GO:0005524">
    <property type="term" value="F:ATP binding"/>
    <property type="evidence" value="ECO:0007669"/>
    <property type="project" value="UniProtKB-KW"/>
</dbReference>